<evidence type="ECO:0000256" key="5">
    <source>
        <dbReference type="ARBA" id="ARBA00022840"/>
    </source>
</evidence>
<keyword evidence="5 11" id="KW-0067">ATP-binding</keyword>
<dbReference type="InterPro" id="IPR003439">
    <property type="entry name" value="ABC_transporter-like_ATP-bd"/>
</dbReference>
<keyword evidence="12" id="KW-1185">Reference proteome</keyword>
<dbReference type="Pfam" id="PF00005">
    <property type="entry name" value="ABC_tran"/>
    <property type="match status" value="1"/>
</dbReference>
<evidence type="ECO:0000256" key="9">
    <source>
        <dbReference type="ARBA" id="ARBA00049985"/>
    </source>
</evidence>
<keyword evidence="3" id="KW-1003">Cell membrane</keyword>
<dbReference type="InterPro" id="IPR027417">
    <property type="entry name" value="P-loop_NTPase"/>
</dbReference>
<keyword evidence="2" id="KW-0813">Transport</keyword>
<evidence type="ECO:0000313" key="12">
    <source>
        <dbReference type="Proteomes" id="UP001500622"/>
    </source>
</evidence>
<keyword evidence="6" id="KW-1278">Translocase</keyword>
<keyword evidence="4" id="KW-0547">Nucleotide-binding</keyword>
<evidence type="ECO:0000256" key="1">
    <source>
        <dbReference type="ARBA" id="ARBA00004413"/>
    </source>
</evidence>
<sequence>MVAPSPRLADVGPRPGSPAVEVHELRRSFGGREVLKDVSVSVEPGTLLALLGPNGSGKTTTVRILTTLLRPHGGSVHIGGYDVVRQAAHVRGIVGLTAQQATVDDILTGRENLELLGQLHRLGRGGARRRAGELLGRFGLAEAADRRVATYSGGMRRRIDLAASLVAAPSVLFLDEPTTGLDPRSRHGMWEVIRGLLGDGTTVLLTTQYLEEADQLADDVAVLREGRIVAAGSPQQLKRRVGEERLTLRVSAGAAERARRLLGALTDPAGTRDDSATTEVTLALRDPDHLRRCLDDLASAGIEVLDVDLRRPTLDDVFFSLTDQEVAA</sequence>
<evidence type="ECO:0000256" key="6">
    <source>
        <dbReference type="ARBA" id="ARBA00022967"/>
    </source>
</evidence>
<dbReference type="SMART" id="SM00382">
    <property type="entry name" value="AAA"/>
    <property type="match status" value="1"/>
</dbReference>
<dbReference type="PANTHER" id="PTHR42711:SF19">
    <property type="entry name" value="DOXORUBICIN RESISTANCE ATP-BINDING PROTEIN DRRA"/>
    <property type="match status" value="1"/>
</dbReference>
<dbReference type="SUPFAM" id="SSF52540">
    <property type="entry name" value="P-loop containing nucleoside triphosphate hydrolases"/>
    <property type="match status" value="1"/>
</dbReference>
<evidence type="ECO:0000256" key="3">
    <source>
        <dbReference type="ARBA" id="ARBA00022475"/>
    </source>
</evidence>
<dbReference type="Proteomes" id="UP001500622">
    <property type="component" value="Unassembled WGS sequence"/>
</dbReference>
<dbReference type="Gene3D" id="3.40.50.300">
    <property type="entry name" value="P-loop containing nucleotide triphosphate hydrolases"/>
    <property type="match status" value="1"/>
</dbReference>
<feature type="domain" description="ABC transporter" evidence="10">
    <location>
        <begin position="20"/>
        <end position="250"/>
    </location>
</feature>
<keyword evidence="7" id="KW-0472">Membrane</keyword>
<evidence type="ECO:0000313" key="11">
    <source>
        <dbReference type="EMBL" id="GAA4429463.1"/>
    </source>
</evidence>
<evidence type="ECO:0000256" key="7">
    <source>
        <dbReference type="ARBA" id="ARBA00023136"/>
    </source>
</evidence>
<dbReference type="EMBL" id="BAABGN010000012">
    <property type="protein sequence ID" value="GAA4429463.1"/>
    <property type="molecule type" value="Genomic_DNA"/>
</dbReference>
<dbReference type="PANTHER" id="PTHR42711">
    <property type="entry name" value="ABC TRANSPORTER ATP-BINDING PROTEIN"/>
    <property type="match status" value="1"/>
</dbReference>
<reference evidence="12" key="1">
    <citation type="journal article" date="2019" name="Int. J. Syst. Evol. Microbiol.">
        <title>The Global Catalogue of Microorganisms (GCM) 10K type strain sequencing project: providing services to taxonomists for standard genome sequencing and annotation.</title>
        <authorList>
            <consortium name="The Broad Institute Genomics Platform"/>
            <consortium name="The Broad Institute Genome Sequencing Center for Infectious Disease"/>
            <person name="Wu L."/>
            <person name="Ma J."/>
        </authorList>
    </citation>
    <scope>NUCLEOTIDE SEQUENCE [LARGE SCALE GENOMIC DNA]</scope>
    <source>
        <strain evidence="12">JCM 17810</strain>
    </source>
</reference>
<protein>
    <submittedName>
        <fullName evidence="11">Daunorubicin resistance protein DrrA family ABC transporter ATP-binding protein</fullName>
    </submittedName>
</protein>
<organism evidence="11 12">
    <name type="scientific">Georgenia halophila</name>
    <dbReference type="NCBI Taxonomy" id="620889"/>
    <lineage>
        <taxon>Bacteria</taxon>
        <taxon>Bacillati</taxon>
        <taxon>Actinomycetota</taxon>
        <taxon>Actinomycetes</taxon>
        <taxon>Micrococcales</taxon>
        <taxon>Bogoriellaceae</taxon>
        <taxon>Georgenia</taxon>
    </lineage>
</organism>
<dbReference type="GO" id="GO:0005524">
    <property type="term" value="F:ATP binding"/>
    <property type="evidence" value="ECO:0007669"/>
    <property type="project" value="UniProtKB-KW"/>
</dbReference>
<dbReference type="NCBIfam" id="TIGR01188">
    <property type="entry name" value="drrA"/>
    <property type="match status" value="1"/>
</dbReference>
<dbReference type="InterPro" id="IPR017871">
    <property type="entry name" value="ABC_transporter-like_CS"/>
</dbReference>
<gene>
    <name evidence="11" type="ORF">GCM10023169_31850</name>
</gene>
<comment type="caution">
    <text evidence="11">The sequence shown here is derived from an EMBL/GenBank/DDBJ whole genome shotgun (WGS) entry which is preliminary data.</text>
</comment>
<dbReference type="InterPro" id="IPR005894">
    <property type="entry name" value="DrrA"/>
</dbReference>
<dbReference type="InterPro" id="IPR003593">
    <property type="entry name" value="AAA+_ATPase"/>
</dbReference>
<dbReference type="RefSeq" id="WP_345217251.1">
    <property type="nucleotide sequence ID" value="NZ_BAABGN010000012.1"/>
</dbReference>
<name>A0ABP8LGU6_9MICO</name>
<evidence type="ECO:0000256" key="8">
    <source>
        <dbReference type="ARBA" id="ARBA00023251"/>
    </source>
</evidence>
<proteinExistence type="inferred from homology"/>
<dbReference type="PROSITE" id="PS50893">
    <property type="entry name" value="ABC_TRANSPORTER_2"/>
    <property type="match status" value="1"/>
</dbReference>
<evidence type="ECO:0000256" key="2">
    <source>
        <dbReference type="ARBA" id="ARBA00022448"/>
    </source>
</evidence>
<dbReference type="Pfam" id="PF13732">
    <property type="entry name" value="DrrA1-3_C"/>
    <property type="match status" value="1"/>
</dbReference>
<accession>A0ABP8LGU6</accession>
<dbReference type="PROSITE" id="PS00211">
    <property type="entry name" value="ABC_TRANSPORTER_1"/>
    <property type="match status" value="1"/>
</dbReference>
<dbReference type="InterPro" id="IPR050763">
    <property type="entry name" value="ABC_transporter_ATP-binding"/>
</dbReference>
<comment type="similarity">
    <text evidence="9">Belongs to the ABC transporter superfamily. Drug exporter-1 (DrugE1) (TC 3.A.1.105) family.</text>
</comment>
<keyword evidence="8" id="KW-0046">Antibiotic resistance</keyword>
<evidence type="ECO:0000256" key="4">
    <source>
        <dbReference type="ARBA" id="ARBA00022741"/>
    </source>
</evidence>
<evidence type="ECO:0000259" key="10">
    <source>
        <dbReference type="PROSITE" id="PS50893"/>
    </source>
</evidence>
<comment type="subcellular location">
    <subcellularLocation>
        <location evidence="1">Cell membrane</location>
        <topology evidence="1">Peripheral membrane protein</topology>
        <orientation evidence="1">Cytoplasmic side</orientation>
    </subcellularLocation>
</comment>
<dbReference type="InterPro" id="IPR025302">
    <property type="entry name" value="DrrA1/2-like_C"/>
</dbReference>